<dbReference type="InterPro" id="IPR000757">
    <property type="entry name" value="Beta-glucanase-like"/>
</dbReference>
<evidence type="ECO:0000313" key="13">
    <source>
        <dbReference type="EMBL" id="OKL60690.1"/>
    </source>
</evidence>
<dbReference type="STRING" id="1441469.A0A1Q5Q9P9"/>
<feature type="signal peptide" evidence="11">
    <location>
        <begin position="1"/>
        <end position="22"/>
    </location>
</feature>
<keyword evidence="6" id="KW-0336">GPI-anchor</keyword>
<evidence type="ECO:0000256" key="6">
    <source>
        <dbReference type="ARBA" id="ARBA00022622"/>
    </source>
</evidence>
<feature type="region of interest" description="Disordered" evidence="10">
    <location>
        <begin position="340"/>
        <end position="372"/>
    </location>
</feature>
<dbReference type="CDD" id="cd02181">
    <property type="entry name" value="GH16_fungal_Lam16A_glucanase"/>
    <property type="match status" value="1"/>
</dbReference>
<evidence type="ECO:0000256" key="4">
    <source>
        <dbReference type="ARBA" id="ARBA00012599"/>
    </source>
</evidence>
<dbReference type="GeneID" id="31003717"/>
<dbReference type="SUPFAM" id="SSF49899">
    <property type="entry name" value="Concanavalin A-like lectins/glucanases"/>
    <property type="match status" value="1"/>
</dbReference>
<evidence type="ECO:0000256" key="10">
    <source>
        <dbReference type="SAM" id="MobiDB-lite"/>
    </source>
</evidence>
<feature type="domain" description="GH16" evidence="12">
    <location>
        <begin position="23"/>
        <end position="275"/>
    </location>
</feature>
<feature type="compositionally biased region" description="Low complexity" evidence="10">
    <location>
        <begin position="340"/>
        <end position="361"/>
    </location>
</feature>
<evidence type="ECO:0000256" key="2">
    <source>
        <dbReference type="ARBA" id="ARBA00004609"/>
    </source>
</evidence>
<dbReference type="GO" id="GO:0009251">
    <property type="term" value="P:glucan catabolic process"/>
    <property type="evidence" value="ECO:0007669"/>
    <property type="project" value="TreeGrafter"/>
</dbReference>
<evidence type="ECO:0000256" key="9">
    <source>
        <dbReference type="ARBA" id="ARBA00023295"/>
    </source>
</evidence>
<organism evidence="13 14">
    <name type="scientific">Talaromyces atroroseus</name>
    <dbReference type="NCBI Taxonomy" id="1441469"/>
    <lineage>
        <taxon>Eukaryota</taxon>
        <taxon>Fungi</taxon>
        <taxon>Dikarya</taxon>
        <taxon>Ascomycota</taxon>
        <taxon>Pezizomycotina</taxon>
        <taxon>Eurotiomycetes</taxon>
        <taxon>Eurotiomycetidae</taxon>
        <taxon>Eurotiales</taxon>
        <taxon>Trichocomaceae</taxon>
        <taxon>Talaromyces</taxon>
        <taxon>Talaromyces sect. Trachyspermi</taxon>
    </lineage>
</organism>
<dbReference type="EMBL" id="LFMY01000005">
    <property type="protein sequence ID" value="OKL60690.1"/>
    <property type="molecule type" value="Genomic_DNA"/>
</dbReference>
<gene>
    <name evidence="13" type="ORF">UA08_03962</name>
</gene>
<keyword evidence="8" id="KW-0449">Lipoprotein</keyword>
<evidence type="ECO:0000256" key="1">
    <source>
        <dbReference type="ARBA" id="ARBA00000124"/>
    </source>
</evidence>
<dbReference type="PANTHER" id="PTHR10963">
    <property type="entry name" value="GLYCOSYL HYDROLASE-RELATED"/>
    <property type="match status" value="1"/>
</dbReference>
<name>A0A1Q5Q9P9_TALAT</name>
<dbReference type="Gene3D" id="2.60.120.200">
    <property type="match status" value="1"/>
</dbReference>
<evidence type="ECO:0000313" key="14">
    <source>
        <dbReference type="Proteomes" id="UP000214365"/>
    </source>
</evidence>
<keyword evidence="5" id="KW-1003">Cell membrane</keyword>
<accession>A0A1Q5Q9P9</accession>
<dbReference type="Proteomes" id="UP000214365">
    <property type="component" value="Unassembled WGS sequence"/>
</dbReference>
<comment type="caution">
    <text evidence="13">The sequence shown here is derived from an EMBL/GenBank/DDBJ whole genome shotgun (WGS) entry which is preliminary data.</text>
</comment>
<evidence type="ECO:0000256" key="3">
    <source>
        <dbReference type="ARBA" id="ARBA00006865"/>
    </source>
</evidence>
<dbReference type="InterPro" id="IPR050546">
    <property type="entry name" value="Glycosyl_Hydrlase_16"/>
</dbReference>
<sequence>MPSSLISVATATLALVATPAVATSYSLLHNFDESNFFQNFSFYSDTDPTAGFVQYLDYEAAHDAGLATVKSGNVYLGADSTNTYSTGGRPSTRVESNFQFTQGLLIADLAHMPGNACGVWPAFWTFGENWPDNGEIDIIEGVSNQTANSMTLHTEAQCSISKNTDHTGYLYSTECSENGSSTGCQFEGTEGSFGDAFNTLGGGVYAMEWTSQHIMVWFFPRSSIPDSITSGNPDPSTFGTPMANFQGSCDFESDFKAQSIVFNIDFCGYWAGEDFGSSGCPLSNPSDATASCEAYVGANPSAFTEAYWEIASIKLYEQASGTSSPTSSSAAISSTTSSSSTRAIATSTPSKADSTSVSPIKSPSPSPSRPASFSSPAVLAASAVGAVGATDVIASPTNTPCSSSKSTITITSTITPIITPSATPSAAFSSKSIVPLTSARVSPSVNAVNASSSKLTTTTLAVTSYVDICPSGYTTKTITKTVTYCPAESSTIGVSPAFTTSSKFCATGCGPSPSTVVVVVPIESSTTTPSPTGTLEPFPTLVAVSTSATVSPSTISPSLRGTGFSSKFSSVTVPVPATASIRVPTALSSVTVPSVSKPSGSLTGSGSMTTSAVSPAYTGAASRASFSVLGLVAAMASFVLFL</sequence>
<dbReference type="Pfam" id="PF26113">
    <property type="entry name" value="GH16_XgeA"/>
    <property type="match status" value="1"/>
</dbReference>
<keyword evidence="6" id="KW-0472">Membrane</keyword>
<protein>
    <recommendedName>
        <fullName evidence="4">endo-1,3(4)-beta-glucanase</fullName>
        <ecNumber evidence="4">3.2.1.6</ecNumber>
    </recommendedName>
</protein>
<evidence type="ECO:0000256" key="8">
    <source>
        <dbReference type="ARBA" id="ARBA00023288"/>
    </source>
</evidence>
<dbReference type="EC" id="3.2.1.6" evidence="4"/>
<evidence type="ECO:0000259" key="12">
    <source>
        <dbReference type="PROSITE" id="PS51762"/>
    </source>
</evidence>
<keyword evidence="9" id="KW-0326">Glycosidase</keyword>
<evidence type="ECO:0000256" key="7">
    <source>
        <dbReference type="ARBA" id="ARBA00022801"/>
    </source>
</evidence>
<keyword evidence="7" id="KW-0378">Hydrolase</keyword>
<comment type="subcellular location">
    <subcellularLocation>
        <location evidence="2">Cell membrane</location>
        <topology evidence="2">Lipid-anchor</topology>
        <topology evidence="2">GPI-anchor</topology>
    </subcellularLocation>
</comment>
<comment type="catalytic activity">
    <reaction evidence="1">
        <text>Endohydrolysis of (1-&gt;3)- or (1-&gt;4)-linkages in beta-D-glucans when the glucose residue whose reducing group is involved in the linkage to be hydrolyzed is itself substituted at C-3.</text>
        <dbReference type="EC" id="3.2.1.6"/>
    </reaction>
</comment>
<feature type="chain" id="PRO_5012569891" description="endo-1,3(4)-beta-glucanase" evidence="11">
    <location>
        <begin position="23"/>
        <end position="642"/>
    </location>
</feature>
<keyword evidence="6" id="KW-0325">Glycoprotein</keyword>
<proteinExistence type="inferred from homology"/>
<evidence type="ECO:0000256" key="11">
    <source>
        <dbReference type="SAM" id="SignalP"/>
    </source>
</evidence>
<comment type="similarity">
    <text evidence="3">Belongs to the glycosyl hydrolase 16 family.</text>
</comment>
<dbReference type="AlphaFoldDB" id="A0A1Q5Q9P9"/>
<reference evidence="13 14" key="1">
    <citation type="submission" date="2015-06" db="EMBL/GenBank/DDBJ databases">
        <title>Talaromyces atroroseus IBT 11181 draft genome.</title>
        <authorList>
            <person name="Rasmussen K.B."/>
            <person name="Rasmussen S."/>
            <person name="Petersen B."/>
            <person name="Sicheritz-Ponten T."/>
            <person name="Mortensen U.H."/>
            <person name="Thrane U."/>
        </authorList>
    </citation>
    <scope>NUCLEOTIDE SEQUENCE [LARGE SCALE GENOMIC DNA]</scope>
    <source>
        <strain evidence="13 14">IBT 11181</strain>
    </source>
</reference>
<dbReference type="GO" id="GO:0098552">
    <property type="term" value="C:side of membrane"/>
    <property type="evidence" value="ECO:0007669"/>
    <property type="project" value="UniProtKB-KW"/>
</dbReference>
<dbReference type="GO" id="GO:0052861">
    <property type="term" value="F:endo-1,3(4)-beta-glucanase activity"/>
    <property type="evidence" value="ECO:0007669"/>
    <property type="project" value="UniProtKB-EC"/>
</dbReference>
<dbReference type="PANTHER" id="PTHR10963:SF24">
    <property type="entry name" value="GLYCOSIDASE C21B10.07-RELATED"/>
    <property type="match status" value="1"/>
</dbReference>
<dbReference type="PROSITE" id="PS51762">
    <property type="entry name" value="GH16_2"/>
    <property type="match status" value="1"/>
</dbReference>
<dbReference type="GO" id="GO:0005886">
    <property type="term" value="C:plasma membrane"/>
    <property type="evidence" value="ECO:0007669"/>
    <property type="project" value="UniProtKB-SubCell"/>
</dbReference>
<evidence type="ECO:0000256" key="5">
    <source>
        <dbReference type="ARBA" id="ARBA00022475"/>
    </source>
</evidence>
<keyword evidence="14" id="KW-1185">Reference proteome</keyword>
<dbReference type="OrthoDB" id="192832at2759"/>
<dbReference type="InterPro" id="IPR013320">
    <property type="entry name" value="ConA-like_dom_sf"/>
</dbReference>
<keyword evidence="11" id="KW-0732">Signal</keyword>
<dbReference type="RefSeq" id="XP_020120811.1">
    <property type="nucleotide sequence ID" value="XM_020266473.1"/>
</dbReference>
<dbReference type="FunFam" id="2.60.120.200:FF:000114">
    <property type="entry name" value="Probable endo-1,3(4)-beta-glucanase NFIA_089530"/>
    <property type="match status" value="1"/>
</dbReference>